<dbReference type="SMART" id="SM00906">
    <property type="entry name" value="Fungal_trans"/>
    <property type="match status" value="1"/>
</dbReference>
<dbReference type="GO" id="GO:0008270">
    <property type="term" value="F:zinc ion binding"/>
    <property type="evidence" value="ECO:0007669"/>
    <property type="project" value="InterPro"/>
</dbReference>
<dbReference type="CDD" id="cd12148">
    <property type="entry name" value="fungal_TF_MHR"/>
    <property type="match status" value="1"/>
</dbReference>
<proteinExistence type="predicted"/>
<evidence type="ECO:0000259" key="4">
    <source>
        <dbReference type="PROSITE" id="PS50048"/>
    </source>
</evidence>
<dbReference type="EMBL" id="KN847532">
    <property type="protein sequence ID" value="KIW07540.1"/>
    <property type="molecule type" value="Genomic_DNA"/>
</dbReference>
<dbReference type="SUPFAM" id="SSF57701">
    <property type="entry name" value="Zn2/Cys6 DNA-binding domain"/>
    <property type="match status" value="1"/>
</dbReference>
<dbReference type="OrthoDB" id="4934715at2759"/>
<dbReference type="PANTHER" id="PTHR31001:SF49">
    <property type="entry name" value="ZN(II)2CYS6 TRANSCRIPTION FACTOR (EUROFUNG)"/>
    <property type="match status" value="1"/>
</dbReference>
<organism evidence="5 6">
    <name type="scientific">Verruconis gallopava</name>
    <dbReference type="NCBI Taxonomy" id="253628"/>
    <lineage>
        <taxon>Eukaryota</taxon>
        <taxon>Fungi</taxon>
        <taxon>Dikarya</taxon>
        <taxon>Ascomycota</taxon>
        <taxon>Pezizomycotina</taxon>
        <taxon>Dothideomycetes</taxon>
        <taxon>Pleosporomycetidae</taxon>
        <taxon>Venturiales</taxon>
        <taxon>Sympoventuriaceae</taxon>
        <taxon>Verruconis</taxon>
    </lineage>
</organism>
<evidence type="ECO:0000313" key="6">
    <source>
        <dbReference type="Proteomes" id="UP000053259"/>
    </source>
</evidence>
<dbReference type="GeneID" id="27309474"/>
<dbReference type="RefSeq" id="XP_016217410.1">
    <property type="nucleotide sequence ID" value="XM_016354398.1"/>
</dbReference>
<reference evidence="5 6" key="1">
    <citation type="submission" date="2015-01" db="EMBL/GenBank/DDBJ databases">
        <title>The Genome Sequence of Ochroconis gallopava CBS43764.</title>
        <authorList>
            <consortium name="The Broad Institute Genomics Platform"/>
            <person name="Cuomo C."/>
            <person name="de Hoog S."/>
            <person name="Gorbushina A."/>
            <person name="Stielow B."/>
            <person name="Teixiera M."/>
            <person name="Abouelleil A."/>
            <person name="Chapman S.B."/>
            <person name="Priest M."/>
            <person name="Young S.K."/>
            <person name="Wortman J."/>
            <person name="Nusbaum C."/>
            <person name="Birren B."/>
        </authorList>
    </citation>
    <scope>NUCLEOTIDE SEQUENCE [LARGE SCALE GENOMIC DNA]</scope>
    <source>
        <strain evidence="5 6">CBS 43764</strain>
    </source>
</reference>
<dbReference type="InterPro" id="IPR001138">
    <property type="entry name" value="Zn2Cys6_DnaBD"/>
</dbReference>
<dbReference type="GO" id="GO:0000981">
    <property type="term" value="F:DNA-binding transcription factor activity, RNA polymerase II-specific"/>
    <property type="evidence" value="ECO:0007669"/>
    <property type="project" value="InterPro"/>
</dbReference>
<keyword evidence="2" id="KW-0479">Metal-binding</keyword>
<dbReference type="GO" id="GO:0003677">
    <property type="term" value="F:DNA binding"/>
    <property type="evidence" value="ECO:0007669"/>
    <property type="project" value="InterPro"/>
</dbReference>
<dbReference type="PROSITE" id="PS50048">
    <property type="entry name" value="ZN2_CY6_FUNGAL_2"/>
    <property type="match status" value="1"/>
</dbReference>
<dbReference type="EMBL" id="KN847532">
    <property type="protein sequence ID" value="KIW07541.1"/>
    <property type="molecule type" value="Genomic_DNA"/>
</dbReference>
<gene>
    <name evidence="5" type="ORF">PV09_01501</name>
</gene>
<dbReference type="RefSeq" id="XP_016217411.1">
    <property type="nucleotide sequence ID" value="XM_016354399.1"/>
</dbReference>
<dbReference type="PROSITE" id="PS00463">
    <property type="entry name" value="ZN2_CY6_FUNGAL_1"/>
    <property type="match status" value="1"/>
</dbReference>
<dbReference type="RefSeq" id="XP_016217409.1">
    <property type="nucleotide sequence ID" value="XM_016354397.1"/>
</dbReference>
<dbReference type="InterPro" id="IPR007219">
    <property type="entry name" value="XnlR_reg_dom"/>
</dbReference>
<dbReference type="Gene3D" id="4.10.240.10">
    <property type="entry name" value="Zn(2)-C6 fungal-type DNA-binding domain"/>
    <property type="match status" value="1"/>
</dbReference>
<dbReference type="InterPro" id="IPR036864">
    <property type="entry name" value="Zn2-C6_fun-type_DNA-bd_sf"/>
</dbReference>
<dbReference type="GO" id="GO:0006351">
    <property type="term" value="P:DNA-templated transcription"/>
    <property type="evidence" value="ECO:0007669"/>
    <property type="project" value="InterPro"/>
</dbReference>
<dbReference type="VEuPathDB" id="FungiDB:PV09_01501"/>
<evidence type="ECO:0000256" key="1">
    <source>
        <dbReference type="ARBA" id="ARBA00004123"/>
    </source>
</evidence>
<dbReference type="InterPro" id="IPR050613">
    <property type="entry name" value="Sec_Metabolite_Reg"/>
</dbReference>
<dbReference type="Pfam" id="PF04082">
    <property type="entry name" value="Fungal_trans"/>
    <property type="match status" value="1"/>
</dbReference>
<name>A0A0D1Z3M4_9PEZI</name>
<dbReference type="CDD" id="cd00067">
    <property type="entry name" value="GAL4"/>
    <property type="match status" value="1"/>
</dbReference>
<feature type="domain" description="Zn(2)-C6 fungal-type" evidence="4">
    <location>
        <begin position="34"/>
        <end position="65"/>
    </location>
</feature>
<keyword evidence="6" id="KW-1185">Reference proteome</keyword>
<dbReference type="SMART" id="SM00066">
    <property type="entry name" value="GAL4"/>
    <property type="match status" value="1"/>
</dbReference>
<dbReference type="HOGENOM" id="CLU_007426_4_1_1"/>
<dbReference type="PANTHER" id="PTHR31001">
    <property type="entry name" value="UNCHARACTERIZED TRANSCRIPTIONAL REGULATORY PROTEIN"/>
    <property type="match status" value="1"/>
</dbReference>
<sequence>MSDISKYTGRFRINVGSQDTQARKVAKRPRESLACDQCRDAKVRCNKGRPCSSCVKRNGGSSCSYQKPSAGEDMTRSVAEDRLDKLERMVTLLMQNQAAPMTPLQQPTTPPDAIDRQDRNELSAWSADAKAKYPTVLEDIMNSIHDLKLALPEVREEVERMPSAEYRMRGSERIFGSASSRSIEEVLKRYMPSREESDRLLEVFFVGDTFILPFIHAQQFRREYVEFWSQPGVVSPLWLSLLFSALNLSSMAGEGAAMASAQVKVAGLSPGFHAAAGECLVIGHYYRAQPYGPEALLFYAHCVSMKTLDPSREAGAMMSMAVRIAYEMGYHRDPDFFGSFSVFEGEMRRRFWAGFKQIDMMLAFQLGLPCNIRLENCDTRSPRNLLDSDFGPDSTELPPSRPESEATGLLWFIVKDRLVPSFSKVCQDALSLRLKSESEVRTQDEEIRMAKETVPDVLRVRRIPDCLGDPPFLIMTRFYLELLSLKSLCILHRKYMTQGNEYSTEKCIEAGLSIVRLVINAYKEFAPGGQLYEVKWMFNCYYFNDFLLGVIVLCLYTNICLKRSVGAGLPTIGVGSEIFALLEQSHTICVEKASASRDARKVSLAIRLVLRNAATASVRNRSSAEERIDVTDPTPLTQVGTEFDRRPDGSSWCSPTSMLEGPQFEALDPFSFMSTEGAAFDGVFAGFDPPTWDDFMFPSGDE</sequence>
<accession>A0A0D1Z3M4</accession>
<evidence type="ECO:0000313" key="5">
    <source>
        <dbReference type="EMBL" id="KIW07542.1"/>
    </source>
</evidence>
<dbReference type="Proteomes" id="UP000053259">
    <property type="component" value="Unassembled WGS sequence"/>
</dbReference>
<evidence type="ECO:0000256" key="2">
    <source>
        <dbReference type="ARBA" id="ARBA00022723"/>
    </source>
</evidence>
<keyword evidence="3" id="KW-0539">Nucleus</keyword>
<dbReference type="AlphaFoldDB" id="A0A0D1Z3M4"/>
<protein>
    <recommendedName>
        <fullName evidence="4">Zn(2)-C6 fungal-type domain-containing protein</fullName>
    </recommendedName>
</protein>
<dbReference type="EMBL" id="KN847532">
    <property type="protein sequence ID" value="KIW07542.1"/>
    <property type="molecule type" value="Genomic_DNA"/>
</dbReference>
<dbReference type="Pfam" id="PF00172">
    <property type="entry name" value="Zn_clus"/>
    <property type="match status" value="1"/>
</dbReference>
<dbReference type="STRING" id="253628.A0A0D1Z3M4"/>
<comment type="subcellular location">
    <subcellularLocation>
        <location evidence="1">Nucleus</location>
    </subcellularLocation>
</comment>
<evidence type="ECO:0000256" key="3">
    <source>
        <dbReference type="ARBA" id="ARBA00023242"/>
    </source>
</evidence>
<dbReference type="GO" id="GO:0005634">
    <property type="term" value="C:nucleus"/>
    <property type="evidence" value="ECO:0007669"/>
    <property type="project" value="UniProtKB-SubCell"/>
</dbReference>